<dbReference type="Proteomes" id="UP001501727">
    <property type="component" value="Unassembled WGS sequence"/>
</dbReference>
<dbReference type="EMBL" id="BAAAZU010000031">
    <property type="protein sequence ID" value="GAA3933394.1"/>
    <property type="molecule type" value="Genomic_DNA"/>
</dbReference>
<evidence type="ECO:0000313" key="3">
    <source>
        <dbReference type="EMBL" id="GAA3933394.1"/>
    </source>
</evidence>
<reference evidence="4" key="1">
    <citation type="journal article" date="2019" name="Int. J. Syst. Evol. Microbiol.">
        <title>The Global Catalogue of Microorganisms (GCM) 10K type strain sequencing project: providing services to taxonomists for standard genome sequencing and annotation.</title>
        <authorList>
            <consortium name="The Broad Institute Genomics Platform"/>
            <consortium name="The Broad Institute Genome Sequencing Center for Infectious Disease"/>
            <person name="Wu L."/>
            <person name="Ma J."/>
        </authorList>
    </citation>
    <scope>NUCLEOTIDE SEQUENCE [LARGE SCALE GENOMIC DNA]</scope>
    <source>
        <strain evidence="4">JCM 16916</strain>
    </source>
</reference>
<feature type="chain" id="PRO_5045077492" description="C-type lysozyme inhibitor domain-containing protein" evidence="2">
    <location>
        <begin position="24"/>
        <end position="140"/>
    </location>
</feature>
<evidence type="ECO:0000256" key="1">
    <source>
        <dbReference type="SAM" id="MobiDB-lite"/>
    </source>
</evidence>
<feature type="compositionally biased region" description="Low complexity" evidence="1">
    <location>
        <begin position="32"/>
        <end position="44"/>
    </location>
</feature>
<name>A0ABP7MZD5_9GAMM</name>
<keyword evidence="4" id="KW-1185">Reference proteome</keyword>
<proteinExistence type="predicted"/>
<feature type="region of interest" description="Disordered" evidence="1">
    <location>
        <begin position="22"/>
        <end position="48"/>
    </location>
</feature>
<evidence type="ECO:0008006" key="5">
    <source>
        <dbReference type="Google" id="ProtNLM"/>
    </source>
</evidence>
<accession>A0ABP7MZD5</accession>
<evidence type="ECO:0000256" key="2">
    <source>
        <dbReference type="SAM" id="SignalP"/>
    </source>
</evidence>
<feature type="signal peptide" evidence="2">
    <location>
        <begin position="1"/>
        <end position="23"/>
    </location>
</feature>
<dbReference type="RefSeq" id="WP_344760749.1">
    <property type="nucleotide sequence ID" value="NZ_BAAAZU010000031.1"/>
</dbReference>
<keyword evidence="2" id="KW-0732">Signal</keyword>
<protein>
    <recommendedName>
        <fullName evidence="5">C-type lysozyme inhibitor domain-containing protein</fullName>
    </recommendedName>
</protein>
<evidence type="ECO:0000313" key="4">
    <source>
        <dbReference type="Proteomes" id="UP001501727"/>
    </source>
</evidence>
<sequence length="140" mass="13809">MRTLPTLATALLAACLAGCGNNAPPPAPAPDKPAAGAPADAAASARDDEGVLRRFDCQAGTTVAVLANGDARVSLPGGQQHFLSPVAGSEPQVYTGDTLYFTVEAASADADTADAASTGAATAHLSQQDGARELACGETS</sequence>
<organism evidence="3 4">
    <name type="scientific">Luteimonas lutimaris</name>
    <dbReference type="NCBI Taxonomy" id="698645"/>
    <lineage>
        <taxon>Bacteria</taxon>
        <taxon>Pseudomonadati</taxon>
        <taxon>Pseudomonadota</taxon>
        <taxon>Gammaproteobacteria</taxon>
        <taxon>Lysobacterales</taxon>
        <taxon>Lysobacteraceae</taxon>
        <taxon>Luteimonas</taxon>
    </lineage>
</organism>
<comment type="caution">
    <text evidence="3">The sequence shown here is derived from an EMBL/GenBank/DDBJ whole genome shotgun (WGS) entry which is preliminary data.</text>
</comment>
<dbReference type="PROSITE" id="PS51257">
    <property type="entry name" value="PROKAR_LIPOPROTEIN"/>
    <property type="match status" value="1"/>
</dbReference>
<gene>
    <name evidence="3" type="ORF">GCM10022229_29070</name>
</gene>